<evidence type="ECO:0000313" key="2">
    <source>
        <dbReference type="EMBL" id="TKW20714.1"/>
    </source>
</evidence>
<protein>
    <submittedName>
        <fullName evidence="2">Uncharacterized protein</fullName>
    </submittedName>
</protein>
<dbReference type="Gramene" id="TKW20714">
    <property type="protein sequence ID" value="TKW20714"/>
    <property type="gene ID" value="SEVIR_4G107400v2"/>
</dbReference>
<dbReference type="OMA" id="KAACACH"/>
<organism evidence="2 3">
    <name type="scientific">Setaria viridis</name>
    <name type="common">Green bristlegrass</name>
    <name type="synonym">Setaria italica subsp. viridis</name>
    <dbReference type="NCBI Taxonomy" id="4556"/>
    <lineage>
        <taxon>Eukaryota</taxon>
        <taxon>Viridiplantae</taxon>
        <taxon>Streptophyta</taxon>
        <taxon>Embryophyta</taxon>
        <taxon>Tracheophyta</taxon>
        <taxon>Spermatophyta</taxon>
        <taxon>Magnoliopsida</taxon>
        <taxon>Liliopsida</taxon>
        <taxon>Poales</taxon>
        <taxon>Poaceae</taxon>
        <taxon>PACMAD clade</taxon>
        <taxon>Panicoideae</taxon>
        <taxon>Panicodae</taxon>
        <taxon>Paniceae</taxon>
        <taxon>Cenchrinae</taxon>
        <taxon>Setaria</taxon>
    </lineage>
</organism>
<dbReference type="Pfam" id="PF14929">
    <property type="entry name" value="TAF1_subA"/>
    <property type="match status" value="1"/>
</dbReference>
<dbReference type="PANTHER" id="PTHR36720">
    <property type="entry name" value="TAF RNA POLYMERASE I SUBUNIT A"/>
    <property type="match status" value="1"/>
</dbReference>
<dbReference type="PANTHER" id="PTHR36720:SF1">
    <property type="entry name" value="TAF RNA POLYMERASE I SUBUNIT A"/>
    <property type="match status" value="1"/>
</dbReference>
<dbReference type="Proteomes" id="UP000298652">
    <property type="component" value="Chromosome 4"/>
</dbReference>
<dbReference type="AlphaFoldDB" id="A0A4U6UZ77"/>
<proteinExistence type="predicted"/>
<sequence>MTWWVIKKLPAVDVRPKLIRAVHWKTLLPPPLLLQNPRPGAPGRCAAAAAPPPHAMARPALPPSSSLRAAVKREIDAVEATAHTPAPPPRKKRRRGGRLPVTPTQLPLSPTLLTPQIIPSAASGNASVAGLTPTPARSAVKREPGADTDVGARGRAAGKPKQARDLRHGRRPAATEPPTLWLNRRRLGRILHELAGAHRWREAAGVVSTHLRGIQRPGSFQETRSLFVVAMEIHKQLAEDSGVQQSSRRSYYLRTKKLFDVWLRKLIWFPSCPKKHLVILELALFYLSQGNIDNAYNTTRILIAKDRLQTEPILNLIHGLISFDKWYSGLPKDMQVEEFDVYSEACAISIKSDGCEETGLVDDSDDNSIDDDASLSAYSSESSINNEDIDRKINKKPFLVYPKEENDPLGSEVNEDFRSIFLNTSDGPTCGLEKSLLPLRLKIPTGASNDCFDRYWQYKSAPNTSYEDAEKCLRLALHSNPPVMAALLPLIQILLLGDKLKDALDELERTCLSSTTALPFRLRGRLLEEYFNQNQVSTISSCYEEALRRDPTCSYSMERLIKMHRKGYYNTIQLLEAIALHLDSVNGKPCIWEELVLCFLRLFSDKTADYEDCIACTNTQGDQALDVFSKFSSFFFERFTRESWKARCRWWMHHHFSQNTYASETLTGDCKLLAAKAACAAHLFGPEFPYVKAAGSYIAKQESLDEVSLLVRNKQNSVRLLQTLEKLTS</sequence>
<feature type="region of interest" description="Disordered" evidence="1">
    <location>
        <begin position="43"/>
        <end position="112"/>
    </location>
</feature>
<dbReference type="InterPro" id="IPR039495">
    <property type="entry name" value="TAF1A"/>
</dbReference>
<feature type="compositionally biased region" description="Low complexity" evidence="1">
    <location>
        <begin position="98"/>
        <end position="112"/>
    </location>
</feature>
<reference evidence="2" key="1">
    <citation type="submission" date="2019-03" db="EMBL/GenBank/DDBJ databases">
        <title>WGS assembly of Setaria viridis.</title>
        <authorList>
            <person name="Huang P."/>
            <person name="Jenkins J."/>
            <person name="Grimwood J."/>
            <person name="Barry K."/>
            <person name="Healey A."/>
            <person name="Mamidi S."/>
            <person name="Sreedasyam A."/>
            <person name="Shu S."/>
            <person name="Feldman M."/>
            <person name="Wu J."/>
            <person name="Yu Y."/>
            <person name="Chen C."/>
            <person name="Johnson J."/>
            <person name="Rokhsar D."/>
            <person name="Baxter I."/>
            <person name="Schmutz J."/>
            <person name="Brutnell T."/>
            <person name="Kellogg E."/>
        </authorList>
    </citation>
    <scope>NUCLEOTIDE SEQUENCE [LARGE SCALE GENOMIC DNA]</scope>
</reference>
<dbReference type="GO" id="GO:0000120">
    <property type="term" value="C:RNA polymerase I transcription regulator complex"/>
    <property type="evidence" value="ECO:0007669"/>
    <property type="project" value="InterPro"/>
</dbReference>
<accession>A0A4U6UZ77</accession>
<evidence type="ECO:0000313" key="3">
    <source>
        <dbReference type="Proteomes" id="UP000298652"/>
    </source>
</evidence>
<keyword evidence="3" id="KW-1185">Reference proteome</keyword>
<gene>
    <name evidence="2" type="ORF">SEVIR_4G107400v2</name>
</gene>
<name>A0A4U6UZ77_SETVI</name>
<feature type="region of interest" description="Disordered" evidence="1">
    <location>
        <begin position="124"/>
        <end position="176"/>
    </location>
</feature>
<feature type="compositionally biased region" description="Low complexity" evidence="1">
    <location>
        <begin position="43"/>
        <end position="59"/>
    </location>
</feature>
<dbReference type="GO" id="GO:0006360">
    <property type="term" value="P:transcription by RNA polymerase I"/>
    <property type="evidence" value="ECO:0007669"/>
    <property type="project" value="InterPro"/>
</dbReference>
<evidence type="ECO:0000256" key="1">
    <source>
        <dbReference type="SAM" id="MobiDB-lite"/>
    </source>
</evidence>
<dbReference type="EMBL" id="CM016555">
    <property type="protein sequence ID" value="TKW20714.1"/>
    <property type="molecule type" value="Genomic_DNA"/>
</dbReference>